<dbReference type="RefSeq" id="WP_141642506.1">
    <property type="nucleotide sequence ID" value="NZ_VIFM01000035.1"/>
</dbReference>
<reference evidence="6 7" key="1">
    <citation type="submission" date="2019-06" db="EMBL/GenBank/DDBJ databases">
        <authorList>
            <person name="Livingstone P."/>
            <person name="Whitworth D."/>
        </authorList>
    </citation>
    <scope>NUCLEOTIDE SEQUENCE [LARGE SCALE GENOMIC DNA]</scope>
    <source>
        <strain evidence="6 7">AM401</strain>
    </source>
</reference>
<dbReference type="Gene3D" id="1.10.10.10">
    <property type="entry name" value="Winged helix-like DNA-binding domain superfamily/Winged helix DNA-binding domain"/>
    <property type="match status" value="1"/>
</dbReference>
<dbReference type="Gene3D" id="3.40.190.290">
    <property type="match status" value="1"/>
</dbReference>
<dbReference type="GO" id="GO:0003700">
    <property type="term" value="F:DNA-binding transcription factor activity"/>
    <property type="evidence" value="ECO:0007669"/>
    <property type="project" value="InterPro"/>
</dbReference>
<evidence type="ECO:0000256" key="2">
    <source>
        <dbReference type="ARBA" id="ARBA00023015"/>
    </source>
</evidence>
<dbReference type="InterPro" id="IPR036388">
    <property type="entry name" value="WH-like_DNA-bd_sf"/>
</dbReference>
<accession>A0A540X3G3</accession>
<dbReference type="AlphaFoldDB" id="A0A540X3G3"/>
<keyword evidence="2" id="KW-0805">Transcription regulation</keyword>
<dbReference type="Pfam" id="PF00126">
    <property type="entry name" value="HTH_1"/>
    <property type="match status" value="1"/>
</dbReference>
<dbReference type="PANTHER" id="PTHR30537:SF17">
    <property type="entry name" value="LYSR-FAMILY REGULATORY PROTEIN"/>
    <property type="match status" value="1"/>
</dbReference>
<dbReference type="EMBL" id="VIFM01000035">
    <property type="protein sequence ID" value="TQF15786.1"/>
    <property type="molecule type" value="Genomic_DNA"/>
</dbReference>
<keyword evidence="3" id="KW-0238">DNA-binding</keyword>
<evidence type="ECO:0000256" key="1">
    <source>
        <dbReference type="ARBA" id="ARBA00009437"/>
    </source>
</evidence>
<comment type="caution">
    <text evidence="6">The sequence shown here is derived from an EMBL/GenBank/DDBJ whole genome shotgun (WGS) entry which is preliminary data.</text>
</comment>
<dbReference type="FunFam" id="1.10.10.10:FF:000001">
    <property type="entry name" value="LysR family transcriptional regulator"/>
    <property type="match status" value="1"/>
</dbReference>
<dbReference type="Proteomes" id="UP000315369">
    <property type="component" value="Unassembled WGS sequence"/>
</dbReference>
<protein>
    <submittedName>
        <fullName evidence="6">LysR family transcriptional regulator</fullName>
    </submittedName>
</protein>
<dbReference type="GO" id="GO:0006351">
    <property type="term" value="P:DNA-templated transcription"/>
    <property type="evidence" value="ECO:0007669"/>
    <property type="project" value="TreeGrafter"/>
</dbReference>
<dbReference type="SUPFAM" id="SSF53850">
    <property type="entry name" value="Periplasmic binding protein-like II"/>
    <property type="match status" value="1"/>
</dbReference>
<evidence type="ECO:0000259" key="5">
    <source>
        <dbReference type="PROSITE" id="PS50931"/>
    </source>
</evidence>
<comment type="similarity">
    <text evidence="1">Belongs to the LysR transcriptional regulatory family.</text>
</comment>
<dbReference type="SUPFAM" id="SSF46785">
    <property type="entry name" value="Winged helix' DNA-binding domain"/>
    <property type="match status" value="1"/>
</dbReference>
<dbReference type="InterPro" id="IPR000847">
    <property type="entry name" value="LysR_HTH_N"/>
</dbReference>
<keyword evidence="4" id="KW-0804">Transcription</keyword>
<evidence type="ECO:0000256" key="3">
    <source>
        <dbReference type="ARBA" id="ARBA00023125"/>
    </source>
</evidence>
<proteinExistence type="inferred from homology"/>
<organism evidence="6 7">
    <name type="scientific">Myxococcus llanfairpwllgwyngyllgogerychwyrndrobwllllantysiliogogogochensis</name>
    <dbReference type="NCBI Taxonomy" id="2590453"/>
    <lineage>
        <taxon>Bacteria</taxon>
        <taxon>Pseudomonadati</taxon>
        <taxon>Myxococcota</taxon>
        <taxon>Myxococcia</taxon>
        <taxon>Myxococcales</taxon>
        <taxon>Cystobacterineae</taxon>
        <taxon>Myxococcaceae</taxon>
        <taxon>Myxococcus</taxon>
    </lineage>
</organism>
<gene>
    <name evidence="6" type="ORF">FJV41_11560</name>
</gene>
<dbReference type="InterPro" id="IPR058163">
    <property type="entry name" value="LysR-type_TF_proteobact-type"/>
</dbReference>
<dbReference type="CDD" id="cd08472">
    <property type="entry name" value="PBP2_CrgA_like_3"/>
    <property type="match status" value="1"/>
</dbReference>
<dbReference type="GO" id="GO:0043565">
    <property type="term" value="F:sequence-specific DNA binding"/>
    <property type="evidence" value="ECO:0007669"/>
    <property type="project" value="TreeGrafter"/>
</dbReference>
<feature type="domain" description="HTH lysR-type" evidence="5">
    <location>
        <begin position="1"/>
        <end position="59"/>
    </location>
</feature>
<evidence type="ECO:0000313" key="7">
    <source>
        <dbReference type="Proteomes" id="UP000315369"/>
    </source>
</evidence>
<dbReference type="PANTHER" id="PTHR30537">
    <property type="entry name" value="HTH-TYPE TRANSCRIPTIONAL REGULATOR"/>
    <property type="match status" value="1"/>
</dbReference>
<keyword evidence="7" id="KW-1185">Reference proteome</keyword>
<dbReference type="Pfam" id="PF03466">
    <property type="entry name" value="LysR_substrate"/>
    <property type="match status" value="1"/>
</dbReference>
<dbReference type="PROSITE" id="PS50931">
    <property type="entry name" value="HTH_LYSR"/>
    <property type="match status" value="1"/>
</dbReference>
<evidence type="ECO:0000313" key="6">
    <source>
        <dbReference type="EMBL" id="TQF15786.1"/>
    </source>
</evidence>
<evidence type="ECO:0000256" key="4">
    <source>
        <dbReference type="ARBA" id="ARBA00023163"/>
    </source>
</evidence>
<dbReference type="InterPro" id="IPR005119">
    <property type="entry name" value="LysR_subst-bd"/>
</dbReference>
<dbReference type="OrthoDB" id="5416547at2"/>
<name>A0A540X3G3_9BACT</name>
<sequence>MDQLTAMRVFARVVEAGTFTRAADTLKMPKPSVTKLVQGLEEHLQVKLLQRTTRRVTVTPEGAAYYERTARLLADLEDIEADVSNARTRPRGRLRVDAGSSVSNFLLIPALPAFRAKYPDIQLELGVSDRSVDLVGDGVDCVIRGGVLPDQSLVARRIGELEFLSCATPEYLKRKGKPVHPSDLQEGHDIVSYFSTRTGRLVPLSFIPREGERIDVMGRSSVAVNESTAHLSAVLAGLGVTQLPAFVARPHLDSGALVQILGEWQGPPFPLFIVYPQNRHVSAKLRAFVDWAVELFAPFRPRREVTELAARR</sequence>
<dbReference type="InterPro" id="IPR036390">
    <property type="entry name" value="WH_DNA-bd_sf"/>
</dbReference>